<dbReference type="EMBL" id="JACHIM010000020">
    <property type="protein sequence ID" value="MBB5074509.1"/>
    <property type="molecule type" value="Genomic_DNA"/>
</dbReference>
<organism evidence="3 4">
    <name type="scientific">Bartonella callosciuri</name>
    <dbReference type="NCBI Taxonomy" id="686223"/>
    <lineage>
        <taxon>Bacteria</taxon>
        <taxon>Pseudomonadati</taxon>
        <taxon>Pseudomonadota</taxon>
        <taxon>Alphaproteobacteria</taxon>
        <taxon>Hyphomicrobiales</taxon>
        <taxon>Bartonellaceae</taxon>
        <taxon>Bartonella</taxon>
    </lineage>
</organism>
<dbReference type="Pfam" id="PF22022">
    <property type="entry name" value="Phage_int_M"/>
    <property type="match status" value="1"/>
</dbReference>
<dbReference type="AlphaFoldDB" id="A0A840NZ27"/>
<dbReference type="GO" id="GO:0003677">
    <property type="term" value="F:DNA binding"/>
    <property type="evidence" value="ECO:0007669"/>
    <property type="project" value="UniProtKB-KW"/>
</dbReference>
<keyword evidence="4" id="KW-1185">Reference proteome</keyword>
<evidence type="ECO:0000256" key="1">
    <source>
        <dbReference type="ARBA" id="ARBA00023125"/>
    </source>
</evidence>
<gene>
    <name evidence="3" type="ORF">HNQ69_001661</name>
</gene>
<protein>
    <recommendedName>
        <fullName evidence="2">Phage integrase central domain-containing protein</fullName>
    </recommendedName>
</protein>
<evidence type="ECO:0000313" key="3">
    <source>
        <dbReference type="EMBL" id="MBB5074509.1"/>
    </source>
</evidence>
<dbReference type="InterPro" id="IPR011010">
    <property type="entry name" value="DNA_brk_join_enz"/>
</dbReference>
<comment type="caution">
    <text evidence="3">The sequence shown here is derived from an EMBL/GenBank/DDBJ whole genome shotgun (WGS) entry which is preliminary data.</text>
</comment>
<evidence type="ECO:0000313" key="4">
    <source>
        <dbReference type="Proteomes" id="UP000561417"/>
    </source>
</evidence>
<feature type="domain" description="Phage integrase central" evidence="2">
    <location>
        <begin position="5"/>
        <end position="68"/>
    </location>
</feature>
<dbReference type="Proteomes" id="UP000561417">
    <property type="component" value="Unassembled WGS sequence"/>
</dbReference>
<accession>A0A840NZ27</accession>
<dbReference type="InterPro" id="IPR053876">
    <property type="entry name" value="Phage_int_M"/>
</dbReference>
<name>A0A840NZ27_9HYPH</name>
<reference evidence="3 4" key="1">
    <citation type="submission" date="2020-08" db="EMBL/GenBank/DDBJ databases">
        <title>Genomic Encyclopedia of Type Strains, Phase IV (KMG-IV): sequencing the most valuable type-strain genomes for metagenomic binning, comparative biology and taxonomic classification.</title>
        <authorList>
            <person name="Goeker M."/>
        </authorList>
    </citation>
    <scope>NUCLEOTIDE SEQUENCE [LARGE SCALE GENOMIC DNA]</scope>
    <source>
        <strain evidence="3 4">DSM 28538</strain>
    </source>
</reference>
<dbReference type="InterPro" id="IPR010998">
    <property type="entry name" value="Integrase_recombinase_N"/>
</dbReference>
<proteinExistence type="predicted"/>
<dbReference type="Gene3D" id="1.10.150.130">
    <property type="match status" value="1"/>
</dbReference>
<evidence type="ECO:0000259" key="2">
    <source>
        <dbReference type="Pfam" id="PF22022"/>
    </source>
</evidence>
<keyword evidence="1" id="KW-0238">DNA-binding</keyword>
<dbReference type="SUPFAM" id="SSF56349">
    <property type="entry name" value="DNA breaking-rejoining enzymes"/>
    <property type="match status" value="1"/>
</dbReference>
<sequence length="92" mass="10356">MDAFESRKAELKNDGKDGNWFLPLCLHILPKLGFLPVSEITHTEIRNTLAPIWHTKTGTAEKALIRLNLCLKHVATLGLDVDLQAQKKHALF</sequence>